<proteinExistence type="predicted"/>
<keyword evidence="2" id="KW-0812">Transmembrane</keyword>
<feature type="region of interest" description="Disordered" evidence="1">
    <location>
        <begin position="1"/>
        <end position="114"/>
    </location>
</feature>
<keyword evidence="2" id="KW-0472">Membrane</keyword>
<feature type="compositionally biased region" description="Low complexity" evidence="1">
    <location>
        <begin position="23"/>
        <end position="47"/>
    </location>
</feature>
<accession>A0A6G9H5V4</accession>
<feature type="region of interest" description="Disordered" evidence="1">
    <location>
        <begin position="139"/>
        <end position="184"/>
    </location>
</feature>
<dbReference type="KEGG" id="slia:HA039_29655"/>
<sequence length="380" mass="39573">MWPGQQPPGGEQNPQDPHPNPYQQPGYQQPGYSQPNPYQQPGYQQQPGYPPQQPSPPQPGQQGQPGQPGYPQQPGQPVGPNPYQQPTVPQYAVPGGPGPGGPGPGGPAPSGGGKKTTVVAILAALAVVVAAGVTGFLVLGGKNDDAKDTKADDQKPSVSAKPSTSSPAANPRDGSQAAKPQIAGWKVVSNPKYGTQFDVPADWEVEKPGFSTLFEDRKKGDGSPVFSFSAPAYYKSKWCSEDTDRNGETEDTSLVGTGTKGARGAKDTPSSAEIQASNLVWAAYAQQEPEARLKTVLKTSKGAPFTTTSGLKGSYSISTAAGVTKKAKCETDGKAIAFSFVNTQGEYATWVAYAAKGVPDEVADETLKKIMGTVRLAGTS</sequence>
<evidence type="ECO:0000313" key="4">
    <source>
        <dbReference type="EMBL" id="QIQ05915.1"/>
    </source>
</evidence>
<feature type="compositionally biased region" description="Pro residues" evidence="1">
    <location>
        <begin position="48"/>
        <end position="59"/>
    </location>
</feature>
<feature type="compositionally biased region" description="Low complexity" evidence="1">
    <location>
        <begin position="1"/>
        <end position="15"/>
    </location>
</feature>
<dbReference type="AlphaFoldDB" id="A0A6G9H5V4"/>
<evidence type="ECO:0000256" key="1">
    <source>
        <dbReference type="SAM" id="MobiDB-lite"/>
    </source>
</evidence>
<protein>
    <recommendedName>
        <fullName evidence="3">DUF8017 domain-containing protein</fullName>
    </recommendedName>
</protein>
<dbReference type="Pfam" id="PF26056">
    <property type="entry name" value="DUF8017"/>
    <property type="match status" value="1"/>
</dbReference>
<gene>
    <name evidence="4" type="ORF">HA039_29655</name>
</gene>
<feature type="domain" description="DUF8017" evidence="3">
    <location>
        <begin position="179"/>
        <end position="378"/>
    </location>
</feature>
<feature type="transmembrane region" description="Helical" evidence="2">
    <location>
        <begin position="118"/>
        <end position="139"/>
    </location>
</feature>
<dbReference type="EMBL" id="CP050177">
    <property type="protein sequence ID" value="QIQ05915.1"/>
    <property type="molecule type" value="Genomic_DNA"/>
</dbReference>
<feature type="compositionally biased region" description="Pro residues" evidence="1">
    <location>
        <begin position="96"/>
        <end position="107"/>
    </location>
</feature>
<name>A0A6G9H5V4_9ACTN</name>
<feature type="region of interest" description="Disordered" evidence="1">
    <location>
        <begin position="240"/>
        <end position="271"/>
    </location>
</feature>
<keyword evidence="2" id="KW-1133">Transmembrane helix</keyword>
<evidence type="ECO:0000259" key="3">
    <source>
        <dbReference type="Pfam" id="PF26056"/>
    </source>
</evidence>
<feature type="compositionally biased region" description="Low complexity" evidence="1">
    <location>
        <begin position="60"/>
        <end position="86"/>
    </location>
</feature>
<dbReference type="InterPro" id="IPR058330">
    <property type="entry name" value="DUF8017"/>
</dbReference>
<feature type="compositionally biased region" description="Polar residues" evidence="1">
    <location>
        <begin position="156"/>
        <end position="168"/>
    </location>
</feature>
<evidence type="ECO:0000313" key="5">
    <source>
        <dbReference type="Proteomes" id="UP000501179"/>
    </source>
</evidence>
<organism evidence="4 5">
    <name type="scientific">Streptomyces liangshanensis</name>
    <dbReference type="NCBI Taxonomy" id="2717324"/>
    <lineage>
        <taxon>Bacteria</taxon>
        <taxon>Bacillati</taxon>
        <taxon>Actinomycetota</taxon>
        <taxon>Actinomycetes</taxon>
        <taxon>Kitasatosporales</taxon>
        <taxon>Streptomycetaceae</taxon>
        <taxon>Streptomyces</taxon>
    </lineage>
</organism>
<dbReference type="RefSeq" id="WP_167034485.1">
    <property type="nucleotide sequence ID" value="NZ_CP050177.1"/>
</dbReference>
<feature type="compositionally biased region" description="Basic and acidic residues" evidence="1">
    <location>
        <begin position="142"/>
        <end position="155"/>
    </location>
</feature>
<dbReference type="Proteomes" id="UP000501179">
    <property type="component" value="Chromosome"/>
</dbReference>
<reference evidence="4 5" key="1">
    <citation type="submission" date="2020-03" db="EMBL/GenBank/DDBJ databases">
        <title>A novel species.</title>
        <authorList>
            <person name="Gao J."/>
        </authorList>
    </citation>
    <scope>NUCLEOTIDE SEQUENCE [LARGE SCALE GENOMIC DNA]</scope>
    <source>
        <strain evidence="4 5">QMT-12</strain>
    </source>
</reference>
<evidence type="ECO:0000256" key="2">
    <source>
        <dbReference type="SAM" id="Phobius"/>
    </source>
</evidence>
<keyword evidence="5" id="KW-1185">Reference proteome</keyword>